<comment type="caution">
    <text evidence="4">The sequence shown here is derived from an EMBL/GenBank/DDBJ whole genome shotgun (WGS) entry which is preliminary data.</text>
</comment>
<accession>A0AAV5GIP7</accession>
<dbReference type="PANTHER" id="PTHR34814">
    <property type="entry name" value="NITROSOGUANIDINE RESISTANCE PROTEIN SNG1"/>
    <property type="match status" value="1"/>
</dbReference>
<feature type="transmembrane region" description="Helical" evidence="2">
    <location>
        <begin position="46"/>
        <end position="67"/>
    </location>
</feature>
<dbReference type="GO" id="GO:0016020">
    <property type="term" value="C:membrane"/>
    <property type="evidence" value="ECO:0007669"/>
    <property type="project" value="TreeGrafter"/>
</dbReference>
<feature type="transmembrane region" description="Helical" evidence="2">
    <location>
        <begin position="273"/>
        <end position="295"/>
    </location>
</feature>
<evidence type="ECO:0000256" key="2">
    <source>
        <dbReference type="SAM" id="Phobius"/>
    </source>
</evidence>
<reference evidence="4 5" key="1">
    <citation type="submission" date="2021-12" db="EMBL/GenBank/DDBJ databases">
        <title>High titer production of polyol ester of fatty acids by Rhodotorula paludigena BS15 towards product separation-free biomass refinery.</title>
        <authorList>
            <person name="Mano J."/>
            <person name="Ono H."/>
            <person name="Tanaka T."/>
            <person name="Naito K."/>
            <person name="Sushida H."/>
            <person name="Ike M."/>
            <person name="Tokuyasu K."/>
            <person name="Kitaoka M."/>
        </authorList>
    </citation>
    <scope>NUCLEOTIDE SEQUENCE [LARGE SCALE GENOMIC DNA]</scope>
    <source>
        <strain evidence="4 5">BS15</strain>
    </source>
</reference>
<dbReference type="AlphaFoldDB" id="A0AAV5GIP7"/>
<dbReference type="Proteomes" id="UP001342314">
    <property type="component" value="Unassembled WGS sequence"/>
</dbReference>
<keyword evidence="2" id="KW-0812">Transmembrane</keyword>
<feature type="transmembrane region" description="Helical" evidence="2">
    <location>
        <begin position="352"/>
        <end position="374"/>
    </location>
</feature>
<name>A0AAV5GIP7_9BASI</name>
<dbReference type="Pfam" id="PF12051">
    <property type="entry name" value="DUF3533"/>
    <property type="match status" value="1"/>
</dbReference>
<sequence length="477" mass="52630">MSTEAERAHSDQETLREDAEDAHGPLQVSLWDSALAEGRKAFLKSALLGLVLTTLCMFAVLPIYWGAYFRQEENLYRLTVALVDLDSPGAAAAGRTPALGPALTASPAAIDSAQQYHLGFNVIDNTPFDISAATGSSPRGLDVHEWAAQAIQDEDYFGVIIANANATTSAVSAFEQLIGGTQQVQYQSQGAMSMYYSEGRNFETSAFIAYYSINTYVMPDAGSALVAQLAPRLSALTADQYGAINRTALASVMSKPFSPATWNIRPISEFAGIPATSVGMLYLLVFTYFISLFWFIARQPIERKLRLSDLVALRLLVPVVQYLFISLWISLVTMAFGVTFERHHGHGGFPLFWLSNFLAQWGSGMPMEIALAFLGPRYTAFFLVFWIILNVSVSFIDIADQSHFYSYGFILPIYQAVQNGKTIAFGTKNRFAQYFGVEVAWVVVGSVALVGVVIFQRKQQERQKAAERRREKEGKAQ</sequence>
<feature type="transmembrane region" description="Helical" evidence="2">
    <location>
        <begin position="381"/>
        <end position="399"/>
    </location>
</feature>
<keyword evidence="2" id="KW-0472">Membrane</keyword>
<feature type="transmembrane region" description="Helical" evidence="2">
    <location>
        <begin position="315"/>
        <end position="340"/>
    </location>
</feature>
<evidence type="ECO:0000313" key="5">
    <source>
        <dbReference type="Proteomes" id="UP001342314"/>
    </source>
</evidence>
<organism evidence="4 5">
    <name type="scientific">Rhodotorula paludigena</name>
    <dbReference type="NCBI Taxonomy" id="86838"/>
    <lineage>
        <taxon>Eukaryota</taxon>
        <taxon>Fungi</taxon>
        <taxon>Dikarya</taxon>
        <taxon>Basidiomycota</taxon>
        <taxon>Pucciniomycotina</taxon>
        <taxon>Microbotryomycetes</taxon>
        <taxon>Sporidiobolales</taxon>
        <taxon>Sporidiobolaceae</taxon>
        <taxon>Rhodotorula</taxon>
    </lineage>
</organism>
<dbReference type="InterPro" id="IPR053001">
    <property type="entry name" value="MNNG_permease-like"/>
</dbReference>
<gene>
    <name evidence="4" type="ORF">Rhopal_002682-T1</name>
</gene>
<dbReference type="PANTHER" id="PTHR34814:SF1">
    <property type="entry name" value="NITROSOGUANIDINE RESISTANCE PROTEIN SNG1"/>
    <property type="match status" value="1"/>
</dbReference>
<dbReference type="EMBL" id="BQKY01000005">
    <property type="protein sequence ID" value="GJN89695.1"/>
    <property type="molecule type" value="Genomic_DNA"/>
</dbReference>
<dbReference type="InterPro" id="IPR022703">
    <property type="entry name" value="DUF3533"/>
</dbReference>
<proteinExistence type="predicted"/>
<evidence type="ECO:0000259" key="3">
    <source>
        <dbReference type="Pfam" id="PF12051"/>
    </source>
</evidence>
<evidence type="ECO:0000256" key="1">
    <source>
        <dbReference type="SAM" id="MobiDB-lite"/>
    </source>
</evidence>
<keyword evidence="5" id="KW-1185">Reference proteome</keyword>
<feature type="transmembrane region" description="Helical" evidence="2">
    <location>
        <begin position="431"/>
        <end position="455"/>
    </location>
</feature>
<feature type="region of interest" description="Disordered" evidence="1">
    <location>
        <begin position="1"/>
        <end position="21"/>
    </location>
</feature>
<evidence type="ECO:0000313" key="4">
    <source>
        <dbReference type="EMBL" id="GJN89695.1"/>
    </source>
</evidence>
<keyword evidence="2" id="KW-1133">Transmembrane helix</keyword>
<protein>
    <recommendedName>
        <fullName evidence="3">DUF3533 domain-containing protein</fullName>
    </recommendedName>
</protein>
<feature type="domain" description="DUF3533" evidence="3">
    <location>
        <begin position="51"/>
        <end position="445"/>
    </location>
</feature>